<evidence type="ECO:0000313" key="3">
    <source>
        <dbReference type="EMBL" id="NYD74042.1"/>
    </source>
</evidence>
<accession>A0A852SZK8</accession>
<dbReference type="RefSeq" id="WP_179455751.1">
    <property type="nucleotide sequence ID" value="NZ_BAAAPX010000001.1"/>
</dbReference>
<evidence type="ECO:0000256" key="1">
    <source>
        <dbReference type="SAM" id="MobiDB-lite"/>
    </source>
</evidence>
<comment type="caution">
    <text evidence="3">The sequence shown here is derived from an EMBL/GenBank/DDBJ whole genome shotgun (WGS) entry which is preliminary data.</text>
</comment>
<keyword evidence="4" id="KW-1185">Reference proteome</keyword>
<organism evidence="3 4">
    <name type="scientific">Leifsonia soli</name>
    <dbReference type="NCBI Taxonomy" id="582665"/>
    <lineage>
        <taxon>Bacteria</taxon>
        <taxon>Bacillati</taxon>
        <taxon>Actinomycetota</taxon>
        <taxon>Actinomycetes</taxon>
        <taxon>Micrococcales</taxon>
        <taxon>Microbacteriaceae</taxon>
        <taxon>Leifsonia</taxon>
    </lineage>
</organism>
<feature type="region of interest" description="Disordered" evidence="1">
    <location>
        <begin position="24"/>
        <end position="55"/>
    </location>
</feature>
<name>A0A852SZK8_9MICO</name>
<dbReference type="Proteomes" id="UP000589620">
    <property type="component" value="Unassembled WGS sequence"/>
</dbReference>
<feature type="chain" id="PRO_5039723283" evidence="2">
    <location>
        <begin position="24"/>
        <end position="134"/>
    </location>
</feature>
<evidence type="ECO:0000256" key="2">
    <source>
        <dbReference type="SAM" id="SignalP"/>
    </source>
</evidence>
<feature type="compositionally biased region" description="Low complexity" evidence="1">
    <location>
        <begin position="24"/>
        <end position="50"/>
    </location>
</feature>
<dbReference type="EMBL" id="JACCBJ010000001">
    <property type="protein sequence ID" value="NYD74042.1"/>
    <property type="molecule type" value="Genomic_DNA"/>
</dbReference>
<dbReference type="PROSITE" id="PS51257">
    <property type="entry name" value="PROKAR_LIPOPROTEIN"/>
    <property type="match status" value="1"/>
</dbReference>
<dbReference type="AlphaFoldDB" id="A0A852SZK8"/>
<protein>
    <submittedName>
        <fullName evidence="3">Uncharacterized protein</fullName>
    </submittedName>
</protein>
<sequence>MRIRSSVLAAGVALLALSGCTTTESPAPTVSAAPSATSSASPATPRATAPIETSDEATTTCWNAYAAQRSAAPDRRALAKSDFSPTADGFDVTLTIQSGETQNADGSTSPIFDIASCSLNRDGTLGKVSVKVGS</sequence>
<evidence type="ECO:0000313" key="4">
    <source>
        <dbReference type="Proteomes" id="UP000589620"/>
    </source>
</evidence>
<keyword evidence="2" id="KW-0732">Signal</keyword>
<proteinExistence type="predicted"/>
<feature type="signal peptide" evidence="2">
    <location>
        <begin position="1"/>
        <end position="23"/>
    </location>
</feature>
<reference evidence="3 4" key="1">
    <citation type="submission" date="2020-07" db="EMBL/GenBank/DDBJ databases">
        <title>Sequencing the genomes of 1000 actinobacteria strains.</title>
        <authorList>
            <person name="Klenk H.-P."/>
        </authorList>
    </citation>
    <scope>NUCLEOTIDE SEQUENCE [LARGE SCALE GENOMIC DNA]</scope>
    <source>
        <strain evidence="3 4">DSM 23871</strain>
    </source>
</reference>
<gene>
    <name evidence="3" type="ORF">BJ963_001561</name>
</gene>